<evidence type="ECO:0000313" key="3">
    <source>
        <dbReference type="Proteomes" id="UP000430564"/>
    </source>
</evidence>
<evidence type="ECO:0000313" key="2">
    <source>
        <dbReference type="EMBL" id="KAB7653557.1"/>
    </source>
</evidence>
<name>A0A6I1EN32_9BURK</name>
<gene>
    <name evidence="2" type="ORF">GBM95_10815</name>
</gene>
<dbReference type="PANTHER" id="PTHR36566:SF1">
    <property type="entry name" value="PYRIDINIUM-3,5-BISTHIOCARBOXYLIC ACID MONONUCLEOTIDE NICKEL INSERTION PROTEIN"/>
    <property type="match status" value="1"/>
</dbReference>
<accession>A0A6I1EN32</accession>
<organism evidence="2 3">
    <name type="scientific">Sutterella seckii</name>
    <dbReference type="NCBI Taxonomy" id="1944635"/>
    <lineage>
        <taxon>Bacteria</taxon>
        <taxon>Pseudomonadati</taxon>
        <taxon>Pseudomonadota</taxon>
        <taxon>Betaproteobacteria</taxon>
        <taxon>Burkholderiales</taxon>
        <taxon>Sutterellaceae</taxon>
        <taxon>Sutterella</taxon>
    </lineage>
</organism>
<dbReference type="OrthoDB" id="9765625at2"/>
<protein>
    <submittedName>
        <fullName evidence="2">LarC family nickel insertion protein</fullName>
    </submittedName>
</protein>
<dbReference type="PANTHER" id="PTHR36566">
    <property type="entry name" value="NICKEL INSERTION PROTEIN-RELATED"/>
    <property type="match status" value="1"/>
</dbReference>
<dbReference type="EMBL" id="WEHX01000121">
    <property type="protein sequence ID" value="KAB7653557.1"/>
    <property type="molecule type" value="Genomic_DNA"/>
</dbReference>
<dbReference type="Pfam" id="PF01969">
    <property type="entry name" value="Ni_insertion"/>
    <property type="match status" value="1"/>
</dbReference>
<evidence type="ECO:0000256" key="1">
    <source>
        <dbReference type="ARBA" id="ARBA00022596"/>
    </source>
</evidence>
<dbReference type="RefSeq" id="WP_152159107.1">
    <property type="nucleotide sequence ID" value="NZ_WEHX01000121.1"/>
</dbReference>
<proteinExistence type="predicted"/>
<dbReference type="AlphaFoldDB" id="A0A6I1EN32"/>
<keyword evidence="1" id="KW-0533">Nickel</keyword>
<comment type="caution">
    <text evidence="2">The sequence shown here is derived from an EMBL/GenBank/DDBJ whole genome shotgun (WGS) entry which is preliminary data.</text>
</comment>
<reference evidence="2 3" key="1">
    <citation type="submission" date="2019-10" db="EMBL/GenBank/DDBJ databases">
        <title>Genome diversity of Sutterella seckii.</title>
        <authorList>
            <person name="Chaplin A.V."/>
            <person name="Sokolova S.R."/>
            <person name="Mosin K.A."/>
            <person name="Ivanova E.L."/>
            <person name="Kochetkova T.O."/>
            <person name="Goltsov A.Y."/>
            <person name="Trofimov D.Y."/>
            <person name="Efimov B.A."/>
        </authorList>
    </citation>
    <scope>NUCLEOTIDE SEQUENCE [LARGE SCALE GENOMIC DNA]</scope>
    <source>
        <strain evidence="2 3">ASD393</strain>
    </source>
</reference>
<dbReference type="Proteomes" id="UP000430564">
    <property type="component" value="Unassembled WGS sequence"/>
</dbReference>
<dbReference type="InterPro" id="IPR002822">
    <property type="entry name" value="Ni_insertion"/>
</dbReference>
<sequence length="250" mass="26685">MTESSILAVRIHAGFNAGAFLAGLLALNDLPGGMAGAYLRTLFPNIDCGLEFAPRYVNSIRGMSARILAPKEHAHRHPADIRAIYAESRLSDAARTLSDRVWQVLAQAEAKVHGMSMDEVHFHEVGRMANILAIGLSAELFLKMNVSRIAASPIPMNEGEVECAHGLLPYPAPAMFTMLDGVAVRGSSGKGELVTPTGLAILKGFGAEFGPWPEMTIEKAAQIFVWGTEFEGVPNGSRFFLGSPAPAAAE</sequence>